<dbReference type="PANTHER" id="PTHR45766:SF6">
    <property type="entry name" value="SWI_SNF-RELATED MATRIX-ASSOCIATED ACTIN-DEPENDENT REGULATOR OF CHROMATIN SUBFAMILY A-LIKE PROTEIN 1"/>
    <property type="match status" value="1"/>
</dbReference>
<dbReference type="Pfam" id="PF00176">
    <property type="entry name" value="SNF2-rel_dom"/>
    <property type="match status" value="1"/>
</dbReference>
<dbReference type="GO" id="GO:0016787">
    <property type="term" value="F:hydrolase activity"/>
    <property type="evidence" value="ECO:0007669"/>
    <property type="project" value="UniProtKB-KW"/>
</dbReference>
<dbReference type="SMART" id="SM00487">
    <property type="entry name" value="DEXDc"/>
    <property type="match status" value="1"/>
</dbReference>
<dbReference type="EMBL" id="UGPY01000001">
    <property type="protein sequence ID" value="STY98256.1"/>
    <property type="molecule type" value="Genomic_DNA"/>
</dbReference>
<dbReference type="Pfam" id="PF00271">
    <property type="entry name" value="Helicase_C"/>
    <property type="match status" value="1"/>
</dbReference>
<dbReference type="GO" id="GO:0031297">
    <property type="term" value="P:replication fork processing"/>
    <property type="evidence" value="ECO:0007669"/>
    <property type="project" value="TreeGrafter"/>
</dbReference>
<evidence type="ECO:0000256" key="1">
    <source>
        <dbReference type="ARBA" id="ARBA00022801"/>
    </source>
</evidence>
<dbReference type="InterPro" id="IPR049730">
    <property type="entry name" value="SNF2/RAD54-like_C"/>
</dbReference>
<sequence>MPRSGFRHIASVYQENSPERIYFLMLYHIFKDFLQEINEDVLPNDLTGFQQTLIWKKLFNFQKDAAKGIINKLETYNGCILADSVGLGKTFTALAVIKYYELRNKSVLVLCPKKLAENWTNYNSNVVTNLFAKDRFSYDVLYHTDLSRTRGETLGIDLSRVNWGNYDLVVIDESHNFRNREFFKDKQTRYDRLMNQVIRQGVKTKVLMLSATPVNNRFNDLKNQLALAYEGESQNIDSKLDTERDIETIFRRAQASFNVWAKLSPQERTTSAILNLLDFDFFKLLDSVTIARSRKHIQSFYDTKDIGQFPQRLKPLSFRTHISTDEQAVSLNQLYQDLSLIRMAVYAPVGYILDSKLAKYEAIFDTQTQGGGRFRQADREKSLQALMTVNLLKRLESSIHAFRLTLTVLQSNINNVLSQIDDYKKRKINDEVSISPDIGYDEDENGENLHPEDLIGSKLKIHLEDMDLLRWQTDLNTDLAVIDGILRSISSINEQADAKLQHLVQHITQKVENPINTDNRKMIIFTAFADTADYLYQYLAPLMLEKFAINTALVTGSHTKSTIKTMPNSRQGYDMQGLLTLFSPISKQKNAIFPDEPRQIDLLIATDSISEGQNLQDCDYLVNYDIHWNPVRIIQRFGRIDRIGSPNSVIQLANYWPDISLDEYINLRERVENRMVIVDMTSTGDDNILSAKANDIAYRREQLQKLQNEVLDLEDANTGVAITDLGLNDFRMDLLGYLEQNPDIKRLPKGLHAVVPARPQDNLPAGVIFVLEARQRLGKEVSSHLTANRLYPYFLVYVSEDGEIISDYTQSKQLLDKARLACRHLDKPLPSAYELFNQRTDDGRDMHQYSALLDKAVASIQTVKAEKDIDSLFSGMTTSALVDDVSGVNDFELIGFIALIDGCGTP</sequence>
<dbReference type="InterPro" id="IPR000330">
    <property type="entry name" value="SNF2_N"/>
</dbReference>
<evidence type="ECO:0000259" key="3">
    <source>
        <dbReference type="PROSITE" id="PS51192"/>
    </source>
</evidence>
<keyword evidence="1" id="KW-0378">Hydrolase</keyword>
<dbReference type="PROSITE" id="PS51192">
    <property type="entry name" value="HELICASE_ATP_BIND_1"/>
    <property type="match status" value="1"/>
</dbReference>
<protein>
    <submittedName>
        <fullName evidence="5">ATP-dependent helicase HepA</fullName>
    </submittedName>
</protein>
<dbReference type="Gene3D" id="3.40.50.300">
    <property type="entry name" value="P-loop containing nucleotide triphosphate hydrolases"/>
    <property type="match status" value="1"/>
</dbReference>
<dbReference type="GeneID" id="35777944"/>
<dbReference type="PROSITE" id="PS51194">
    <property type="entry name" value="HELICASE_CTER"/>
    <property type="match status" value="1"/>
</dbReference>
<keyword evidence="6" id="KW-1185">Reference proteome</keyword>
<feature type="domain" description="Helicase ATP-binding" evidence="3">
    <location>
        <begin position="70"/>
        <end position="231"/>
    </location>
</feature>
<dbReference type="GO" id="GO:0005524">
    <property type="term" value="F:ATP binding"/>
    <property type="evidence" value="ECO:0007669"/>
    <property type="project" value="InterPro"/>
</dbReference>
<keyword evidence="2 5" id="KW-0347">Helicase</keyword>
<proteinExistence type="predicted"/>
<dbReference type="AlphaFoldDB" id="A0A378QCR6"/>
<name>A0A378QCR6_FAUOS</name>
<dbReference type="SUPFAM" id="SSF52540">
    <property type="entry name" value="P-loop containing nucleoside triphosphate hydrolases"/>
    <property type="match status" value="1"/>
</dbReference>
<dbReference type="Gene3D" id="3.40.50.10810">
    <property type="entry name" value="Tandem AAA-ATPase domain"/>
    <property type="match status" value="1"/>
</dbReference>
<accession>A0A378QCR6</accession>
<dbReference type="Proteomes" id="UP000255230">
    <property type="component" value="Unassembled WGS sequence"/>
</dbReference>
<keyword evidence="2 5" id="KW-0547">Nucleotide-binding</keyword>
<evidence type="ECO:0000313" key="6">
    <source>
        <dbReference type="Proteomes" id="UP000255230"/>
    </source>
</evidence>
<dbReference type="InterPro" id="IPR027417">
    <property type="entry name" value="P-loop_NTPase"/>
</dbReference>
<dbReference type="InterPro" id="IPR001650">
    <property type="entry name" value="Helicase_C-like"/>
</dbReference>
<evidence type="ECO:0000256" key="2">
    <source>
        <dbReference type="ARBA" id="ARBA00022806"/>
    </source>
</evidence>
<dbReference type="CDD" id="cd18793">
    <property type="entry name" value="SF2_C_SNF"/>
    <property type="match status" value="1"/>
</dbReference>
<dbReference type="PANTHER" id="PTHR45766">
    <property type="entry name" value="DNA ANNEALING HELICASE AND ENDONUCLEASE ZRANB3 FAMILY MEMBER"/>
    <property type="match status" value="1"/>
</dbReference>
<dbReference type="GO" id="GO:0006281">
    <property type="term" value="P:DNA repair"/>
    <property type="evidence" value="ECO:0007669"/>
    <property type="project" value="TreeGrafter"/>
</dbReference>
<feature type="domain" description="Helicase C-terminal" evidence="4">
    <location>
        <begin position="506"/>
        <end position="689"/>
    </location>
</feature>
<dbReference type="GO" id="GO:0004386">
    <property type="term" value="F:helicase activity"/>
    <property type="evidence" value="ECO:0007669"/>
    <property type="project" value="UniProtKB-KW"/>
</dbReference>
<evidence type="ECO:0000313" key="5">
    <source>
        <dbReference type="EMBL" id="STY98256.1"/>
    </source>
</evidence>
<reference evidence="5 6" key="1">
    <citation type="submission" date="2018-06" db="EMBL/GenBank/DDBJ databases">
        <authorList>
            <consortium name="Pathogen Informatics"/>
            <person name="Doyle S."/>
        </authorList>
    </citation>
    <scope>NUCLEOTIDE SEQUENCE [LARGE SCALE GENOMIC DNA]</scope>
    <source>
        <strain evidence="5 6">NCTC10465</strain>
    </source>
</reference>
<dbReference type="SMART" id="SM00490">
    <property type="entry name" value="HELICc"/>
    <property type="match status" value="1"/>
</dbReference>
<dbReference type="InterPro" id="IPR038718">
    <property type="entry name" value="SNF2-like_sf"/>
</dbReference>
<gene>
    <name evidence="5" type="ORF">NCTC10465_02064</name>
</gene>
<organism evidence="5 6">
    <name type="scientific">Faucicola osloensis</name>
    <name type="common">Moraxella osloensis</name>
    <dbReference type="NCBI Taxonomy" id="34062"/>
    <lineage>
        <taxon>Bacteria</taxon>
        <taxon>Pseudomonadati</taxon>
        <taxon>Pseudomonadota</taxon>
        <taxon>Gammaproteobacteria</taxon>
        <taxon>Moraxellales</taxon>
        <taxon>Moraxellaceae</taxon>
        <taxon>Faucicola</taxon>
    </lineage>
</organism>
<evidence type="ECO:0000259" key="4">
    <source>
        <dbReference type="PROSITE" id="PS51194"/>
    </source>
</evidence>
<dbReference type="InterPro" id="IPR014001">
    <property type="entry name" value="Helicase_ATP-bd"/>
</dbReference>
<keyword evidence="2 5" id="KW-0067">ATP-binding</keyword>
<dbReference type="RefSeq" id="WP_227713367.1">
    <property type="nucleotide sequence ID" value="NZ_CBCRZU010000039.1"/>
</dbReference>